<protein>
    <submittedName>
        <fullName evidence="1">Uncharacterized protein</fullName>
    </submittedName>
</protein>
<dbReference type="Proteomes" id="UP000076502">
    <property type="component" value="Unassembled WGS sequence"/>
</dbReference>
<evidence type="ECO:0000313" key="2">
    <source>
        <dbReference type="Proteomes" id="UP000076502"/>
    </source>
</evidence>
<organism evidence="1 2">
    <name type="scientific">Dufourea novaeangliae</name>
    <name type="common">Sweat bee</name>
    <dbReference type="NCBI Taxonomy" id="178035"/>
    <lineage>
        <taxon>Eukaryota</taxon>
        <taxon>Metazoa</taxon>
        <taxon>Ecdysozoa</taxon>
        <taxon>Arthropoda</taxon>
        <taxon>Hexapoda</taxon>
        <taxon>Insecta</taxon>
        <taxon>Pterygota</taxon>
        <taxon>Neoptera</taxon>
        <taxon>Endopterygota</taxon>
        <taxon>Hymenoptera</taxon>
        <taxon>Apocrita</taxon>
        <taxon>Aculeata</taxon>
        <taxon>Apoidea</taxon>
        <taxon>Anthophila</taxon>
        <taxon>Halictidae</taxon>
        <taxon>Rophitinae</taxon>
        <taxon>Dufourea</taxon>
    </lineage>
</organism>
<evidence type="ECO:0000313" key="1">
    <source>
        <dbReference type="EMBL" id="KZC04133.1"/>
    </source>
</evidence>
<sequence length="72" mass="8692">MIYAPRVTRVLFQVGGACRMWRSENLRTRQMRPSATYSNVDRSFLELRANRKKFHGWTGKKKEIKNYIEEFH</sequence>
<accession>A0A154NX08</accession>
<dbReference type="EMBL" id="KQ434777">
    <property type="protein sequence ID" value="KZC04133.1"/>
    <property type="molecule type" value="Genomic_DNA"/>
</dbReference>
<dbReference type="AlphaFoldDB" id="A0A154NX08"/>
<name>A0A154NX08_DUFNO</name>
<keyword evidence="2" id="KW-1185">Reference proteome</keyword>
<gene>
    <name evidence="1" type="ORF">WN55_02019</name>
</gene>
<proteinExistence type="predicted"/>
<reference evidence="1 2" key="1">
    <citation type="submission" date="2015-07" db="EMBL/GenBank/DDBJ databases">
        <title>The genome of Dufourea novaeangliae.</title>
        <authorList>
            <person name="Pan H."/>
            <person name="Kapheim K."/>
        </authorList>
    </citation>
    <scope>NUCLEOTIDE SEQUENCE [LARGE SCALE GENOMIC DNA]</scope>
    <source>
        <strain evidence="1">0120121106</strain>
        <tissue evidence="1">Whole body</tissue>
    </source>
</reference>